<dbReference type="Pfam" id="PF13336">
    <property type="entry name" value="AcetylCoA_hyd_C"/>
    <property type="match status" value="1"/>
</dbReference>
<evidence type="ECO:0000256" key="3">
    <source>
        <dbReference type="HAMAP-Rule" id="MF_03228"/>
    </source>
</evidence>
<dbReference type="PANTHER" id="PTHR21432">
    <property type="entry name" value="ACETYL-COA HYDROLASE-RELATED"/>
    <property type="match status" value="1"/>
</dbReference>
<dbReference type="Gene3D" id="3.40.1080.20">
    <property type="entry name" value="Acetyl-CoA hydrolase/transferase C-terminal domain"/>
    <property type="match status" value="1"/>
</dbReference>
<dbReference type="Proteomes" id="UP001165427">
    <property type="component" value="Unassembled WGS sequence"/>
</dbReference>
<dbReference type="InterPro" id="IPR003702">
    <property type="entry name" value="ActCoA_hydro_N"/>
</dbReference>
<reference evidence="6" key="1">
    <citation type="submission" date="2022-04" db="EMBL/GenBank/DDBJ databases">
        <title>Desulfatitalea alkaliphila sp. nov., a novel anaerobic sulfate-reducing bacterium isolated from terrestrial mud volcano, Taman Peninsula, Russia.</title>
        <authorList>
            <person name="Khomyakova M.A."/>
            <person name="Merkel A.Y."/>
            <person name="Slobodkin A.I."/>
        </authorList>
    </citation>
    <scope>NUCLEOTIDE SEQUENCE</scope>
    <source>
        <strain evidence="6">M08but</strain>
    </source>
</reference>
<comment type="function">
    <text evidence="3">Coenzyme A-transferase that converts butyrate to butyryl-CoA.</text>
</comment>
<dbReference type="InterPro" id="IPR026888">
    <property type="entry name" value="AcetylCoA_hyd_C"/>
</dbReference>
<dbReference type="GO" id="GO:0005737">
    <property type="term" value="C:cytoplasm"/>
    <property type="evidence" value="ECO:0007669"/>
    <property type="project" value="UniProtKB-SubCell"/>
</dbReference>
<keyword evidence="2 3" id="KW-0808">Transferase</keyword>
<evidence type="ECO:0000313" key="7">
    <source>
        <dbReference type="Proteomes" id="UP001165427"/>
    </source>
</evidence>
<evidence type="ECO:0000259" key="5">
    <source>
        <dbReference type="Pfam" id="PF13336"/>
    </source>
</evidence>
<feature type="active site" description="5-glutamyl coenzyme A thioester intermediate" evidence="3">
    <location>
        <position position="268"/>
    </location>
</feature>
<dbReference type="Gene3D" id="3.30.750.70">
    <property type="entry name" value="4-hydroxybutyrate coenzyme like domains"/>
    <property type="match status" value="1"/>
</dbReference>
<dbReference type="HAMAP" id="MF_03228">
    <property type="entry name" value="But_CoA_trans"/>
    <property type="match status" value="1"/>
</dbReference>
<dbReference type="AlphaFoldDB" id="A0AA41R026"/>
<keyword evidence="3" id="KW-0443">Lipid metabolism</keyword>
<dbReference type="InterPro" id="IPR046433">
    <property type="entry name" value="ActCoA_hydro"/>
</dbReference>
<dbReference type="EC" id="2.8.3.-" evidence="3"/>
<dbReference type="RefSeq" id="WP_246903036.1">
    <property type="nucleotide sequence ID" value="NZ_JALJRB010000002.1"/>
</dbReference>
<dbReference type="GO" id="GO:0019605">
    <property type="term" value="P:butyrate metabolic process"/>
    <property type="evidence" value="ECO:0007669"/>
    <property type="project" value="UniProtKB-UniRule"/>
</dbReference>
<organism evidence="6 7">
    <name type="scientific">Desulfatitalea alkaliphila</name>
    <dbReference type="NCBI Taxonomy" id="2929485"/>
    <lineage>
        <taxon>Bacteria</taxon>
        <taxon>Pseudomonadati</taxon>
        <taxon>Thermodesulfobacteriota</taxon>
        <taxon>Desulfobacteria</taxon>
        <taxon>Desulfobacterales</taxon>
        <taxon>Desulfosarcinaceae</taxon>
        <taxon>Desulfatitalea</taxon>
    </lineage>
</organism>
<comment type="similarity">
    <text evidence="1 3">Belongs to the acetyl-CoA hydrolase/transferase family.</text>
</comment>
<dbReference type="InterPro" id="IPR023990">
    <property type="entry name" value="Butryl-CoA_acetate_CoA_Tfrase"/>
</dbReference>
<evidence type="ECO:0000313" key="6">
    <source>
        <dbReference type="EMBL" id="MCJ8499639.1"/>
    </source>
</evidence>
<keyword evidence="7" id="KW-1185">Reference proteome</keyword>
<feature type="binding site" evidence="3">
    <location>
        <position position="366"/>
    </location>
    <ligand>
        <name>CoA</name>
        <dbReference type="ChEBI" id="CHEBI:57287"/>
    </ligand>
</feature>
<dbReference type="SUPFAM" id="SSF100950">
    <property type="entry name" value="NagB/RpiA/CoA transferase-like"/>
    <property type="match status" value="2"/>
</dbReference>
<name>A0AA41R026_9BACT</name>
<proteinExistence type="inferred from homology"/>
<gene>
    <name evidence="6" type="ORF">MRX98_03560</name>
</gene>
<feature type="domain" description="Acetyl-CoA hydrolase/transferase N-terminal" evidence="4">
    <location>
        <begin position="4"/>
        <end position="208"/>
    </location>
</feature>
<comment type="caution">
    <text evidence="6">The sequence shown here is derived from an EMBL/GenBank/DDBJ whole genome shotgun (WGS) entry which is preliminary data.</text>
</comment>
<dbReference type="GO" id="GO:0006084">
    <property type="term" value="P:acetyl-CoA metabolic process"/>
    <property type="evidence" value="ECO:0007669"/>
    <property type="project" value="UniProtKB-UniRule"/>
</dbReference>
<dbReference type="GO" id="GO:0008775">
    <property type="term" value="F:acetate CoA-transferase activity"/>
    <property type="evidence" value="ECO:0007669"/>
    <property type="project" value="InterPro"/>
</dbReference>
<dbReference type="Gene3D" id="3.40.1080.10">
    <property type="entry name" value="Glutaconate Coenzyme A-transferase"/>
    <property type="match status" value="2"/>
</dbReference>
<dbReference type="PANTHER" id="PTHR21432:SF20">
    <property type="entry name" value="ACETYL-COA HYDROLASE"/>
    <property type="match status" value="1"/>
</dbReference>
<accession>A0AA41R026</accession>
<dbReference type="InterPro" id="IPR037171">
    <property type="entry name" value="NagB/RpiA_transferase-like"/>
</dbReference>
<dbReference type="InterPro" id="IPR038460">
    <property type="entry name" value="AcetylCoA_hyd_C_sf"/>
</dbReference>
<dbReference type="Pfam" id="PF02550">
    <property type="entry name" value="AcetylCoA_hydro"/>
    <property type="match status" value="1"/>
</dbReference>
<sequence>MGCKQDYEAKRVSAAEAVKAVKSGDIVDYGFFNGKPVLLDQALAARAGELRDVSVYTAVTMPPVPAVVNFPDSFMYIDWQWSKLTRMLHGHVATSYYCPILYHRGPFYYRELLTQDPNEKLHRGRRSIYYEDPDKSGDVKWITMIQVGPMDKDGFFNLGPQNSETSAKIETADVVIVEVNPNMPVCLGGNEEAVHISRVDHVVEAPAEQVLFDAPQVAPTEVDTQIARHIMNYIYDGCCIQLGIGGMPNMVGKLIADSDLKNLGGHTEMFVDAYVDMIESGRMNGSKKNIDRYKCAYTFAIGSQRMYDFMHNNPALASYPVNYTNDPRVIAQIDNMVSINNAIQVDLFSQVNAESLGMSQVSGNGGMWDFVLGAQWSRKGKSFICLASTHTDAEGRLQSRITPQLSLGSIVTIPRQMVDYIVTEYGAVKLTACPTWMRAERIISIAHPDFREELIQAAEKMKIWRRSNKK</sequence>
<comment type="catalytic activity">
    <reaction evidence="3">
        <text>butanoate + acetyl-CoA = butanoyl-CoA + acetate</text>
        <dbReference type="Rhea" id="RHEA:30071"/>
        <dbReference type="ChEBI" id="CHEBI:17968"/>
        <dbReference type="ChEBI" id="CHEBI:30089"/>
        <dbReference type="ChEBI" id="CHEBI:57288"/>
        <dbReference type="ChEBI" id="CHEBI:57371"/>
    </reaction>
</comment>
<evidence type="ECO:0000259" key="4">
    <source>
        <dbReference type="Pfam" id="PF02550"/>
    </source>
</evidence>
<comment type="pathway">
    <text evidence="3">Lipid metabolism; butanoate metabolism.</text>
</comment>
<evidence type="ECO:0000256" key="1">
    <source>
        <dbReference type="ARBA" id="ARBA00009632"/>
    </source>
</evidence>
<protein>
    <recommendedName>
        <fullName evidence="3">Probable butyrate:acetyl-CoA coenzyme A-transferase</fullName>
        <shortName evidence="3">Butyrate CoA-transferase</shortName>
        <ecNumber evidence="3">2.8.3.-</ecNumber>
    </recommendedName>
</protein>
<dbReference type="GO" id="GO:0006083">
    <property type="term" value="P:acetate metabolic process"/>
    <property type="evidence" value="ECO:0007669"/>
    <property type="project" value="InterPro"/>
</dbReference>
<keyword evidence="3" id="KW-0276">Fatty acid metabolism</keyword>
<dbReference type="EMBL" id="JALJRB010000002">
    <property type="protein sequence ID" value="MCJ8499639.1"/>
    <property type="molecule type" value="Genomic_DNA"/>
</dbReference>
<comment type="subcellular location">
    <subcellularLocation>
        <location evidence="3">Cytoplasm</location>
    </subcellularLocation>
</comment>
<feature type="domain" description="Acetyl-CoA hydrolase/transferase C-terminal" evidence="5">
    <location>
        <begin position="302"/>
        <end position="458"/>
    </location>
</feature>
<keyword evidence="3" id="KW-0963">Cytoplasm</keyword>
<feature type="binding site" evidence="3">
    <location>
        <begin position="243"/>
        <end position="247"/>
    </location>
    <ligand>
        <name>CoA</name>
        <dbReference type="ChEBI" id="CHEBI:57287"/>
    </ligand>
</feature>
<feature type="binding site" evidence="3">
    <location>
        <position position="343"/>
    </location>
    <ligand>
        <name>CoA</name>
        <dbReference type="ChEBI" id="CHEBI:57287"/>
    </ligand>
</feature>
<evidence type="ECO:0000256" key="2">
    <source>
        <dbReference type="ARBA" id="ARBA00022679"/>
    </source>
</evidence>